<dbReference type="PANTHER" id="PTHR45138:SF9">
    <property type="entry name" value="DIGUANYLATE CYCLASE DGCM-RELATED"/>
    <property type="match status" value="1"/>
</dbReference>
<organism evidence="2">
    <name type="scientific">bioreactor metagenome</name>
    <dbReference type="NCBI Taxonomy" id="1076179"/>
    <lineage>
        <taxon>unclassified sequences</taxon>
        <taxon>metagenomes</taxon>
        <taxon>ecological metagenomes</taxon>
    </lineage>
</organism>
<dbReference type="Gene3D" id="3.30.70.270">
    <property type="match status" value="1"/>
</dbReference>
<gene>
    <name evidence="2" type="ORF">SDC9_201510</name>
</gene>
<sequence length="99" mass="10276">MVGRLGGEEFAVLLSDADGAAGYRRAESLREAVAACAVPVDKAGDIRCTVSLGVCAMQRGDASAQDCLARADAALYASKRNGRNQSTVWSQDHSEATSA</sequence>
<dbReference type="NCBIfam" id="TIGR00254">
    <property type="entry name" value="GGDEF"/>
    <property type="match status" value="1"/>
</dbReference>
<dbReference type="SUPFAM" id="SSF55073">
    <property type="entry name" value="Nucleotide cyclase"/>
    <property type="match status" value="1"/>
</dbReference>
<protein>
    <recommendedName>
        <fullName evidence="1">GGDEF domain-containing protein</fullName>
    </recommendedName>
</protein>
<dbReference type="InterPro" id="IPR043128">
    <property type="entry name" value="Rev_trsase/Diguanyl_cyclase"/>
</dbReference>
<reference evidence="2" key="1">
    <citation type="submission" date="2019-08" db="EMBL/GenBank/DDBJ databases">
        <authorList>
            <person name="Kucharzyk K."/>
            <person name="Murdoch R.W."/>
            <person name="Higgins S."/>
            <person name="Loffler F."/>
        </authorList>
    </citation>
    <scope>NUCLEOTIDE SEQUENCE</scope>
</reference>
<dbReference type="InterPro" id="IPR050469">
    <property type="entry name" value="Diguanylate_Cyclase"/>
</dbReference>
<dbReference type="GO" id="GO:0052621">
    <property type="term" value="F:diguanylate cyclase activity"/>
    <property type="evidence" value="ECO:0007669"/>
    <property type="project" value="TreeGrafter"/>
</dbReference>
<dbReference type="InterPro" id="IPR000160">
    <property type="entry name" value="GGDEF_dom"/>
</dbReference>
<evidence type="ECO:0000313" key="2">
    <source>
        <dbReference type="EMBL" id="MPN53842.1"/>
    </source>
</evidence>
<dbReference type="GO" id="GO:0043709">
    <property type="term" value="P:cell adhesion involved in single-species biofilm formation"/>
    <property type="evidence" value="ECO:0007669"/>
    <property type="project" value="TreeGrafter"/>
</dbReference>
<dbReference type="CDD" id="cd01949">
    <property type="entry name" value="GGDEF"/>
    <property type="match status" value="1"/>
</dbReference>
<dbReference type="PANTHER" id="PTHR45138">
    <property type="entry name" value="REGULATORY COMPONENTS OF SENSORY TRANSDUCTION SYSTEM"/>
    <property type="match status" value="1"/>
</dbReference>
<dbReference type="Pfam" id="PF00990">
    <property type="entry name" value="GGDEF"/>
    <property type="match status" value="1"/>
</dbReference>
<feature type="domain" description="GGDEF" evidence="1">
    <location>
        <begin position="1"/>
        <end position="91"/>
    </location>
</feature>
<comment type="caution">
    <text evidence="2">The sequence shown here is derived from an EMBL/GenBank/DDBJ whole genome shotgun (WGS) entry which is preliminary data.</text>
</comment>
<name>A0A645ISP6_9ZZZZ</name>
<evidence type="ECO:0000259" key="1">
    <source>
        <dbReference type="PROSITE" id="PS50887"/>
    </source>
</evidence>
<dbReference type="GO" id="GO:1902201">
    <property type="term" value="P:negative regulation of bacterial-type flagellum-dependent cell motility"/>
    <property type="evidence" value="ECO:0007669"/>
    <property type="project" value="TreeGrafter"/>
</dbReference>
<accession>A0A645ISP6</accession>
<dbReference type="PROSITE" id="PS50887">
    <property type="entry name" value="GGDEF"/>
    <property type="match status" value="1"/>
</dbReference>
<dbReference type="AlphaFoldDB" id="A0A645ISP6"/>
<proteinExistence type="predicted"/>
<dbReference type="InterPro" id="IPR029787">
    <property type="entry name" value="Nucleotide_cyclase"/>
</dbReference>
<dbReference type="GO" id="GO:0005886">
    <property type="term" value="C:plasma membrane"/>
    <property type="evidence" value="ECO:0007669"/>
    <property type="project" value="TreeGrafter"/>
</dbReference>
<dbReference type="EMBL" id="VSSQ01121418">
    <property type="protein sequence ID" value="MPN53842.1"/>
    <property type="molecule type" value="Genomic_DNA"/>
</dbReference>